<feature type="region of interest" description="Disordered" evidence="1">
    <location>
        <begin position="1"/>
        <end position="38"/>
    </location>
</feature>
<feature type="region of interest" description="Disordered" evidence="1">
    <location>
        <begin position="190"/>
        <end position="220"/>
    </location>
</feature>
<accession>A0A9W6XW53</accession>
<proteinExistence type="predicted"/>
<feature type="compositionally biased region" description="Polar residues" evidence="1">
    <location>
        <begin position="1"/>
        <end position="13"/>
    </location>
</feature>
<dbReference type="EMBL" id="BSXT01002325">
    <property type="protein sequence ID" value="GMF48383.1"/>
    <property type="molecule type" value="Genomic_DNA"/>
</dbReference>
<feature type="compositionally biased region" description="Low complexity" evidence="1">
    <location>
        <begin position="190"/>
        <end position="214"/>
    </location>
</feature>
<evidence type="ECO:0000256" key="1">
    <source>
        <dbReference type="SAM" id="MobiDB-lite"/>
    </source>
</evidence>
<dbReference type="Proteomes" id="UP001165121">
    <property type="component" value="Unassembled WGS sequence"/>
</dbReference>
<name>A0A9W6XW53_9STRA</name>
<dbReference type="OrthoDB" id="10693384at2759"/>
<keyword evidence="3" id="KW-1185">Reference proteome</keyword>
<feature type="compositionally biased region" description="Polar residues" evidence="1">
    <location>
        <begin position="20"/>
        <end position="35"/>
    </location>
</feature>
<gene>
    <name evidence="2" type="ORF">Pfra01_001867500</name>
</gene>
<evidence type="ECO:0000313" key="2">
    <source>
        <dbReference type="EMBL" id="GMF48383.1"/>
    </source>
</evidence>
<protein>
    <submittedName>
        <fullName evidence="2">Unnamed protein product</fullName>
    </submittedName>
</protein>
<sequence length="220" mass="23514">MASSGWTSTTSGNPAGGAHQTPTSFPSGGSLSTLPDSGYAHDTDVSLEYVSHGSGDSGARRATPEAAVVLPQSPLPRPAAVAELSQSLSQLRLLVQDVDQRVYRCYDDIDSLHQRPDWDQVSRELWDHLRGLDDRVAALERWVPYWQDSVRRDEETQRTLAVLCGQIDLLDHLREAPPGHYHVTAPVGPLAASSAPPPSASVTLLTPGPQSLPGPGQGTA</sequence>
<dbReference type="AlphaFoldDB" id="A0A9W6XW53"/>
<evidence type="ECO:0000313" key="3">
    <source>
        <dbReference type="Proteomes" id="UP001165121"/>
    </source>
</evidence>
<organism evidence="2 3">
    <name type="scientific">Phytophthora fragariaefolia</name>
    <dbReference type="NCBI Taxonomy" id="1490495"/>
    <lineage>
        <taxon>Eukaryota</taxon>
        <taxon>Sar</taxon>
        <taxon>Stramenopiles</taxon>
        <taxon>Oomycota</taxon>
        <taxon>Peronosporomycetes</taxon>
        <taxon>Peronosporales</taxon>
        <taxon>Peronosporaceae</taxon>
        <taxon>Phytophthora</taxon>
    </lineage>
</organism>
<reference evidence="2" key="1">
    <citation type="submission" date="2023-04" db="EMBL/GenBank/DDBJ databases">
        <title>Phytophthora fragariaefolia NBRC 109709.</title>
        <authorList>
            <person name="Ichikawa N."/>
            <person name="Sato H."/>
            <person name="Tonouchi N."/>
        </authorList>
    </citation>
    <scope>NUCLEOTIDE SEQUENCE</scope>
    <source>
        <strain evidence="2">NBRC 109709</strain>
    </source>
</reference>
<comment type="caution">
    <text evidence="2">The sequence shown here is derived from an EMBL/GenBank/DDBJ whole genome shotgun (WGS) entry which is preliminary data.</text>
</comment>